<dbReference type="Pfam" id="PF10116">
    <property type="entry name" value="Host_attach"/>
    <property type="match status" value="1"/>
</dbReference>
<evidence type="ECO:0000313" key="2">
    <source>
        <dbReference type="EMBL" id="TNC77491.1"/>
    </source>
</evidence>
<reference evidence="2 3" key="1">
    <citation type="submission" date="2019-06" db="EMBL/GenBank/DDBJ databases">
        <title>Genome sequence of Janthinobacterium lividum UCD_MED1.</title>
        <authorList>
            <person name="De Leon M.E."/>
            <person name="Jospin G."/>
        </authorList>
    </citation>
    <scope>NUCLEOTIDE SEQUENCE [LARGE SCALE GENOMIC DNA]</scope>
    <source>
        <strain evidence="2 3">UCD_MED1</strain>
    </source>
</reference>
<dbReference type="AlphaFoldDB" id="A0A5C4NRE0"/>
<dbReference type="RefSeq" id="WP_139090303.1">
    <property type="nucleotide sequence ID" value="NZ_VDGE01000002.1"/>
</dbReference>
<accession>A0A5C4NRE0</accession>
<evidence type="ECO:0000313" key="3">
    <source>
        <dbReference type="Proteomes" id="UP000305681"/>
    </source>
</evidence>
<evidence type="ECO:0000256" key="1">
    <source>
        <dbReference type="SAM" id="MobiDB-lite"/>
    </source>
</evidence>
<proteinExistence type="predicted"/>
<dbReference type="InterPro" id="IPR019291">
    <property type="entry name" value="Host_attachment_protein"/>
</dbReference>
<dbReference type="Proteomes" id="UP000305681">
    <property type="component" value="Unassembled WGS sequence"/>
</dbReference>
<dbReference type="EMBL" id="VDGE01000002">
    <property type="protein sequence ID" value="TNC77491.1"/>
    <property type="molecule type" value="Genomic_DNA"/>
</dbReference>
<organism evidence="2 3">
    <name type="scientific">Janthinobacterium lividum</name>
    <dbReference type="NCBI Taxonomy" id="29581"/>
    <lineage>
        <taxon>Bacteria</taxon>
        <taxon>Pseudomonadati</taxon>
        <taxon>Pseudomonadota</taxon>
        <taxon>Betaproteobacteria</taxon>
        <taxon>Burkholderiales</taxon>
        <taxon>Oxalobacteraceae</taxon>
        <taxon>Janthinobacterium</taxon>
    </lineage>
</organism>
<comment type="caution">
    <text evidence="2">The sequence shown here is derived from an EMBL/GenBank/DDBJ whole genome shotgun (WGS) entry which is preliminary data.</text>
</comment>
<sequence>MDVTWVVVADSSRARLFALGQQNQLGELQDFVNPAGRENENALNSDASGRFGSGMRAGTQAGTQAHTTEPRVTPVEHANAQFARHIAQVLQQGLQQQRYNKLCLVAAPKFLGQLRLSLDTQVEKRLSHALARDVASMNVPQLEAYLQQALDRNGGDS</sequence>
<gene>
    <name evidence="2" type="ORF">FHI69_09130</name>
</gene>
<name>A0A5C4NRE0_9BURK</name>
<protein>
    <submittedName>
        <fullName evidence="2">Host attachment protein</fullName>
    </submittedName>
</protein>
<feature type="compositionally biased region" description="Low complexity" evidence="1">
    <location>
        <begin position="57"/>
        <end position="67"/>
    </location>
</feature>
<feature type="region of interest" description="Disordered" evidence="1">
    <location>
        <begin position="37"/>
        <end position="69"/>
    </location>
</feature>